<dbReference type="EMBL" id="CM046396">
    <property type="protein sequence ID" value="KAI8538109.1"/>
    <property type="molecule type" value="Genomic_DNA"/>
</dbReference>
<reference evidence="1" key="1">
    <citation type="submission" date="2022-02" db="EMBL/GenBank/DDBJ databases">
        <title>Plant Genome Project.</title>
        <authorList>
            <person name="Zhang R.-G."/>
        </authorList>
    </citation>
    <scope>NUCLEOTIDE SEQUENCE</scope>
    <source>
        <strain evidence="1">AT1</strain>
    </source>
</reference>
<evidence type="ECO:0000313" key="2">
    <source>
        <dbReference type="Proteomes" id="UP001062846"/>
    </source>
</evidence>
<name>A0ACC0MB43_RHOML</name>
<sequence length="219" mass="24179">MSTIENNLDFRCTLEIHVGGKLVRGAQVEYLGGFVAQSKVDLDFFSFYDLMTVIKECGYSQEDNISVFYRLPNTDMNNGLVALTSHDEMLNMFATHSPGMKYFSIHMYVDCPNVVNSEDEEAIDRLLNTVNEGCLTELGFDLQVEEGQGGVDLGVEGGQDIIDLEVEGVVQGVDANETDHMEFQLDDGRSTCVSFVCVISNEKGRSSLWCISAGSILEV</sequence>
<organism evidence="1 2">
    <name type="scientific">Rhododendron molle</name>
    <name type="common">Chinese azalea</name>
    <name type="synonym">Azalea mollis</name>
    <dbReference type="NCBI Taxonomy" id="49168"/>
    <lineage>
        <taxon>Eukaryota</taxon>
        <taxon>Viridiplantae</taxon>
        <taxon>Streptophyta</taxon>
        <taxon>Embryophyta</taxon>
        <taxon>Tracheophyta</taxon>
        <taxon>Spermatophyta</taxon>
        <taxon>Magnoliopsida</taxon>
        <taxon>eudicotyledons</taxon>
        <taxon>Gunneridae</taxon>
        <taxon>Pentapetalae</taxon>
        <taxon>asterids</taxon>
        <taxon>Ericales</taxon>
        <taxon>Ericaceae</taxon>
        <taxon>Ericoideae</taxon>
        <taxon>Rhodoreae</taxon>
        <taxon>Rhododendron</taxon>
    </lineage>
</organism>
<accession>A0ACC0MB43</accession>
<comment type="caution">
    <text evidence="1">The sequence shown here is derived from an EMBL/GenBank/DDBJ whole genome shotgun (WGS) entry which is preliminary data.</text>
</comment>
<keyword evidence="2" id="KW-1185">Reference proteome</keyword>
<gene>
    <name evidence="1" type="ORF">RHMOL_Rhmol09G0076800</name>
</gene>
<dbReference type="Proteomes" id="UP001062846">
    <property type="component" value="Chromosome 9"/>
</dbReference>
<proteinExistence type="predicted"/>
<evidence type="ECO:0000313" key="1">
    <source>
        <dbReference type="EMBL" id="KAI8538109.1"/>
    </source>
</evidence>
<protein>
    <submittedName>
        <fullName evidence="1">Uncharacterized protein</fullName>
    </submittedName>
</protein>